<gene>
    <name evidence="2" type="ORF">VNO77_02474</name>
</gene>
<reference evidence="2 3" key="1">
    <citation type="submission" date="2024-01" db="EMBL/GenBank/DDBJ databases">
        <title>The genomes of 5 underutilized Papilionoideae crops provide insights into root nodulation and disease resistanc.</title>
        <authorList>
            <person name="Jiang F."/>
        </authorList>
    </citation>
    <scope>NUCLEOTIDE SEQUENCE [LARGE SCALE GENOMIC DNA]</scope>
    <source>
        <strain evidence="2">LVBAO_FW01</strain>
        <tissue evidence="2">Leaves</tissue>
    </source>
</reference>
<sequence length="88" mass="9471">MAHGPISWRWIRWLAWLGQAIHMAQLSGSLGSLFGGLATGILGILASDHRQLGMKDLILPRHASLSSSQLGMSPVVNIAIAIQSEQDE</sequence>
<protein>
    <submittedName>
        <fullName evidence="2">Uncharacterized protein</fullName>
    </submittedName>
</protein>
<name>A0AAN9MTB5_CANGL</name>
<keyword evidence="1" id="KW-0472">Membrane</keyword>
<keyword evidence="1" id="KW-0812">Transmembrane</keyword>
<dbReference type="EMBL" id="JAYMYQ010000001">
    <property type="protein sequence ID" value="KAK7360479.1"/>
    <property type="molecule type" value="Genomic_DNA"/>
</dbReference>
<evidence type="ECO:0000313" key="3">
    <source>
        <dbReference type="Proteomes" id="UP001367508"/>
    </source>
</evidence>
<dbReference type="AlphaFoldDB" id="A0AAN9MTB5"/>
<accession>A0AAN9MTB5</accession>
<dbReference type="Proteomes" id="UP001367508">
    <property type="component" value="Unassembled WGS sequence"/>
</dbReference>
<evidence type="ECO:0000313" key="2">
    <source>
        <dbReference type="EMBL" id="KAK7360479.1"/>
    </source>
</evidence>
<keyword evidence="1" id="KW-1133">Transmembrane helix</keyword>
<proteinExistence type="predicted"/>
<evidence type="ECO:0000256" key="1">
    <source>
        <dbReference type="SAM" id="Phobius"/>
    </source>
</evidence>
<keyword evidence="3" id="KW-1185">Reference proteome</keyword>
<comment type="caution">
    <text evidence="2">The sequence shown here is derived from an EMBL/GenBank/DDBJ whole genome shotgun (WGS) entry which is preliminary data.</text>
</comment>
<feature type="transmembrane region" description="Helical" evidence="1">
    <location>
        <begin position="20"/>
        <end position="45"/>
    </location>
</feature>
<organism evidence="2 3">
    <name type="scientific">Canavalia gladiata</name>
    <name type="common">Sword bean</name>
    <name type="synonym">Dolichos gladiatus</name>
    <dbReference type="NCBI Taxonomy" id="3824"/>
    <lineage>
        <taxon>Eukaryota</taxon>
        <taxon>Viridiplantae</taxon>
        <taxon>Streptophyta</taxon>
        <taxon>Embryophyta</taxon>
        <taxon>Tracheophyta</taxon>
        <taxon>Spermatophyta</taxon>
        <taxon>Magnoliopsida</taxon>
        <taxon>eudicotyledons</taxon>
        <taxon>Gunneridae</taxon>
        <taxon>Pentapetalae</taxon>
        <taxon>rosids</taxon>
        <taxon>fabids</taxon>
        <taxon>Fabales</taxon>
        <taxon>Fabaceae</taxon>
        <taxon>Papilionoideae</taxon>
        <taxon>50 kb inversion clade</taxon>
        <taxon>NPAAA clade</taxon>
        <taxon>indigoferoid/millettioid clade</taxon>
        <taxon>Phaseoleae</taxon>
        <taxon>Canavalia</taxon>
    </lineage>
</organism>